<dbReference type="Gene3D" id="3.40.228.10">
    <property type="entry name" value="Dimethylsulfoxide Reductase, domain 2"/>
    <property type="match status" value="1"/>
</dbReference>
<evidence type="ECO:0000256" key="4">
    <source>
        <dbReference type="ARBA" id="ARBA00023014"/>
    </source>
</evidence>
<dbReference type="GO" id="GO:0051536">
    <property type="term" value="F:iron-sulfur cluster binding"/>
    <property type="evidence" value="ECO:0007669"/>
    <property type="project" value="UniProtKB-KW"/>
</dbReference>
<dbReference type="Pfam" id="PF01568">
    <property type="entry name" value="Molydop_binding"/>
    <property type="match status" value="1"/>
</dbReference>
<dbReference type="InterPro" id="IPR009010">
    <property type="entry name" value="Asp_de-COase-like_dom_sf"/>
</dbReference>
<keyword evidence="3" id="KW-0408">Iron</keyword>
<dbReference type="RefSeq" id="WP_115547872.1">
    <property type="nucleotide sequence ID" value="NZ_QRGP01000001.1"/>
</dbReference>
<feature type="domain" description="4Fe-4S Mo/W bis-MGD-type" evidence="5">
    <location>
        <begin position="14"/>
        <end position="70"/>
    </location>
</feature>
<dbReference type="InterPro" id="IPR050612">
    <property type="entry name" value="Prok_Mopterin_Oxidored"/>
</dbReference>
<comment type="caution">
    <text evidence="6">The sequence shown here is derived from an EMBL/GenBank/DDBJ whole genome shotgun (WGS) entry which is preliminary data.</text>
</comment>
<proteinExistence type="inferred from homology"/>
<keyword evidence="7" id="KW-1185">Reference proteome</keyword>
<dbReference type="InterPro" id="IPR006657">
    <property type="entry name" value="MoPterin_dinucl-bd_dom"/>
</dbReference>
<sequence>MADSSGIARIPGEDGDHVTYCRICEALCGMVATVKDGRITKIRPDRDNPHSRGHICVKGPALADLAYDEDRVLHPLKRVGGPGEFEPVGWDEALDDIAKRLAASVERHGAFSFAVNSGNPPSMGWPSSLASVLFQQAMGGSRTYTPASEDISTPVLATELMFGTHAFVFPDLATCEHLLIFGSNPLVSHGSLMIAPRFKEDLDEIAKRGRVIVVDPRRTETARKFEHVSILPEGDVWLLGAMLQVILSEDLQQRQFIEQHCAGLEGLVAATSWITPMLAEPRCGIDAETIQQLARDFASAPRAAAMGRIGICRGGFSTLTNFFLHALNVIGGKFHTPGGVGWGHGGSATDEQFAGIFPGARHGAIPSRVSKLPSVWGTQPSTTFLEEMITPGEGQIKSLLVVGANPVMSMPGGPALVEGFAELDLMVALDLYMTETSRHAHYLLPVTTALEREDMNQFFLNHMVRPFAQYVPAVIKPVGETRGEYEILRDLAVRMGRGESFGNMTPFEMADASLQKGIEGQKGLSLAKLKEHPHGIMIESGRWAFDFKKRLGHEDGTIHLWCEEMQAEVERLRAKPARKPDVLQLINLRKLRSINSWMHNVEALVRTDAPKLLIHPTDAAARGLNDEDEAKLSTQWGSLDVVVSLTDDIRPGCVAYPHGWGNHGGWKRANAKGGGNLNAIVPQGPQSAEQLSGMSYLEGFEVEVSAA</sequence>
<keyword evidence="2" id="KW-0479">Metal-binding</keyword>
<dbReference type="PROSITE" id="PS51669">
    <property type="entry name" value="4FE4S_MOW_BIS_MGD"/>
    <property type="match status" value="1"/>
</dbReference>
<dbReference type="InterPro" id="IPR006656">
    <property type="entry name" value="Mopterin_OxRdtase"/>
</dbReference>
<dbReference type="AlphaFoldDB" id="A0A371BFN4"/>
<dbReference type="InterPro" id="IPR006963">
    <property type="entry name" value="Mopterin_OxRdtase_4Fe-4S_dom"/>
</dbReference>
<dbReference type="EMBL" id="QRGP01000001">
    <property type="protein sequence ID" value="RDV06317.1"/>
    <property type="molecule type" value="Genomic_DNA"/>
</dbReference>
<dbReference type="SMART" id="SM00926">
    <property type="entry name" value="Molybdop_Fe4S4"/>
    <property type="match status" value="1"/>
</dbReference>
<dbReference type="GO" id="GO:0043546">
    <property type="term" value="F:molybdopterin cofactor binding"/>
    <property type="evidence" value="ECO:0007669"/>
    <property type="project" value="InterPro"/>
</dbReference>
<dbReference type="GO" id="GO:0016491">
    <property type="term" value="F:oxidoreductase activity"/>
    <property type="evidence" value="ECO:0007669"/>
    <property type="project" value="InterPro"/>
</dbReference>
<keyword evidence="4" id="KW-0411">Iron-sulfur</keyword>
<evidence type="ECO:0000256" key="1">
    <source>
        <dbReference type="ARBA" id="ARBA00010312"/>
    </source>
</evidence>
<evidence type="ECO:0000259" key="5">
    <source>
        <dbReference type="PROSITE" id="PS51669"/>
    </source>
</evidence>
<dbReference type="PANTHER" id="PTHR43742">
    <property type="entry name" value="TRIMETHYLAMINE-N-OXIDE REDUCTASE"/>
    <property type="match status" value="1"/>
</dbReference>
<protein>
    <submittedName>
        <fullName evidence="6">Formate dehydrogenase</fullName>
    </submittedName>
</protein>
<dbReference type="Gene3D" id="2.20.25.90">
    <property type="entry name" value="ADC-like domains"/>
    <property type="match status" value="1"/>
</dbReference>
<dbReference type="SUPFAM" id="SSF50692">
    <property type="entry name" value="ADC-like"/>
    <property type="match status" value="1"/>
</dbReference>
<gene>
    <name evidence="6" type="ORF">DXH95_02460</name>
</gene>
<dbReference type="GO" id="GO:0046872">
    <property type="term" value="F:metal ion binding"/>
    <property type="evidence" value="ECO:0007669"/>
    <property type="project" value="UniProtKB-KW"/>
</dbReference>
<evidence type="ECO:0000256" key="2">
    <source>
        <dbReference type="ARBA" id="ARBA00022723"/>
    </source>
</evidence>
<evidence type="ECO:0000313" key="6">
    <source>
        <dbReference type="EMBL" id="RDV06317.1"/>
    </source>
</evidence>
<organism evidence="6 7">
    <name type="scientific">Sphingorhabdus pulchriflava</name>
    <dbReference type="NCBI Taxonomy" id="2292257"/>
    <lineage>
        <taxon>Bacteria</taxon>
        <taxon>Pseudomonadati</taxon>
        <taxon>Pseudomonadota</taxon>
        <taxon>Alphaproteobacteria</taxon>
        <taxon>Sphingomonadales</taxon>
        <taxon>Sphingomonadaceae</taxon>
        <taxon>Sphingorhabdus</taxon>
    </lineage>
</organism>
<reference evidence="7" key="1">
    <citation type="submission" date="2018-08" db="EMBL/GenBank/DDBJ databases">
        <authorList>
            <person name="Kim S.-J."/>
            <person name="Jung G.-Y."/>
        </authorList>
    </citation>
    <scope>NUCLEOTIDE SEQUENCE [LARGE SCALE GENOMIC DNA]</scope>
    <source>
        <strain evidence="7">GY_G</strain>
    </source>
</reference>
<evidence type="ECO:0000313" key="7">
    <source>
        <dbReference type="Proteomes" id="UP000263833"/>
    </source>
</evidence>
<dbReference type="SUPFAM" id="SSF53706">
    <property type="entry name" value="Formate dehydrogenase/DMSO reductase, domains 1-3"/>
    <property type="match status" value="1"/>
</dbReference>
<accession>A0A371BFN4</accession>
<comment type="similarity">
    <text evidence="1">Belongs to the prokaryotic molybdopterin-containing oxidoreductase family.</text>
</comment>
<dbReference type="Gene3D" id="3.40.50.740">
    <property type="match status" value="1"/>
</dbReference>
<name>A0A371BFN4_9SPHN</name>
<dbReference type="Pfam" id="PF00384">
    <property type="entry name" value="Molybdopterin"/>
    <property type="match status" value="1"/>
</dbReference>
<dbReference type="OrthoDB" id="9759518at2"/>
<dbReference type="Proteomes" id="UP000263833">
    <property type="component" value="Unassembled WGS sequence"/>
</dbReference>
<dbReference type="Pfam" id="PF04879">
    <property type="entry name" value="Molybdop_Fe4S4"/>
    <property type="match status" value="1"/>
</dbReference>
<evidence type="ECO:0000256" key="3">
    <source>
        <dbReference type="ARBA" id="ARBA00023004"/>
    </source>
</evidence>
<dbReference type="Gene3D" id="2.40.40.20">
    <property type="match status" value="1"/>
</dbReference>
<dbReference type="PANTHER" id="PTHR43742:SF6">
    <property type="entry name" value="OXIDOREDUCTASE YYAE-RELATED"/>
    <property type="match status" value="1"/>
</dbReference>